<accession>A0A179FUF1</accession>
<dbReference type="GeneID" id="28853739"/>
<keyword evidence="1" id="KW-0479">Metal-binding</keyword>
<organism evidence="6 7">
    <name type="scientific">Pochonia chlamydosporia 170</name>
    <dbReference type="NCBI Taxonomy" id="1380566"/>
    <lineage>
        <taxon>Eukaryota</taxon>
        <taxon>Fungi</taxon>
        <taxon>Dikarya</taxon>
        <taxon>Ascomycota</taxon>
        <taxon>Pezizomycotina</taxon>
        <taxon>Sordariomycetes</taxon>
        <taxon>Hypocreomycetidae</taxon>
        <taxon>Hypocreales</taxon>
        <taxon>Clavicipitaceae</taxon>
        <taxon>Pochonia</taxon>
    </lineage>
</organism>
<dbReference type="InterPro" id="IPR017907">
    <property type="entry name" value="Znf_RING_CS"/>
</dbReference>
<reference evidence="6 7" key="1">
    <citation type="journal article" date="2016" name="PLoS Pathog.">
        <title>Biosynthesis of antibiotic leucinostatins in bio-control fungus Purpureocillium lilacinum and their inhibition on phytophthora revealed by genome mining.</title>
        <authorList>
            <person name="Wang G."/>
            <person name="Liu Z."/>
            <person name="Lin R."/>
            <person name="Li E."/>
            <person name="Mao Z."/>
            <person name="Ling J."/>
            <person name="Yang Y."/>
            <person name="Yin W.B."/>
            <person name="Xie B."/>
        </authorList>
    </citation>
    <scope>NUCLEOTIDE SEQUENCE [LARGE SCALE GENOMIC DNA]</scope>
    <source>
        <strain evidence="6">170</strain>
    </source>
</reference>
<dbReference type="STRING" id="1380566.A0A179FUF1"/>
<dbReference type="InterPro" id="IPR001841">
    <property type="entry name" value="Znf_RING"/>
</dbReference>
<keyword evidence="2 4" id="KW-0863">Zinc-finger</keyword>
<evidence type="ECO:0000256" key="3">
    <source>
        <dbReference type="ARBA" id="ARBA00022833"/>
    </source>
</evidence>
<evidence type="ECO:0000256" key="4">
    <source>
        <dbReference type="PROSITE-ProRule" id="PRU00175"/>
    </source>
</evidence>
<dbReference type="AlphaFoldDB" id="A0A179FUF1"/>
<feature type="domain" description="RING-type" evidence="5">
    <location>
        <begin position="211"/>
        <end position="256"/>
    </location>
</feature>
<dbReference type="KEGG" id="pchm:VFPPC_11618"/>
<evidence type="ECO:0000313" key="7">
    <source>
        <dbReference type="Proteomes" id="UP000078397"/>
    </source>
</evidence>
<sequence>MLRHNPLKELSFAEARNRCRSCYAGIRLLRGARTRTPGDHVSEWAQAIQNNDGISRFRSCEVKQLLRSSCVQFAQDYTKTFSFQHAWRISPLPGQLTTGVEKLVRLTMHNAATYEAACNTIAGALMQEMYQHRWRTSPCSSAVFSEASFADWFDEFYSPMLGSIDPVTLQSDVKALFLQSSKAKYVQQCSMLKNSQAVLSDKAILPHIDLCLLCLCRFPSNTLSCGHSICDSCMRMGSKKNESDDNTYTMRDCVLCGHTNSVHTILKPPSAGTRVLNLHGDIDEAFPMAMYLKDLRRSILGHFEEYFDLVIGSGIGAFFMIMIFCNQAIIADCIHHIPNLKCIKIDDEIACFGKGLRFPISDLRQAKIKLVLYNTDERLATYKNYIAKSSKWLHKSTTPCQKIDVSNRSYTEALRIWPDDQIRTITQCPNNRNSETLSVANELVSALFYIEREEIPTFYSLSPVVFVLRVKCRLPVGQHLLDVAMRMRRRKVRVRVCMQDYERSFLLCADQMWEALKKGRPFLRRLEVRLCSPKALITVKLDGTVANDTSELCNCPAYAIPCVDTNEYQEISLKEQMNALQETVAQLF</sequence>
<dbReference type="GO" id="GO:0016787">
    <property type="term" value="F:hydrolase activity"/>
    <property type="evidence" value="ECO:0007669"/>
    <property type="project" value="UniProtKB-KW"/>
</dbReference>
<keyword evidence="7" id="KW-1185">Reference proteome</keyword>
<evidence type="ECO:0000256" key="2">
    <source>
        <dbReference type="ARBA" id="ARBA00022771"/>
    </source>
</evidence>
<protein>
    <submittedName>
        <fullName evidence="6">Patatin-like serine hydrolase</fullName>
    </submittedName>
</protein>
<gene>
    <name evidence="6" type="ORF">VFPPC_11618</name>
</gene>
<evidence type="ECO:0000313" key="6">
    <source>
        <dbReference type="EMBL" id="OAQ69275.2"/>
    </source>
</evidence>
<dbReference type="RefSeq" id="XP_018146125.2">
    <property type="nucleotide sequence ID" value="XM_018289745.2"/>
</dbReference>
<proteinExistence type="predicted"/>
<evidence type="ECO:0000256" key="1">
    <source>
        <dbReference type="ARBA" id="ARBA00022723"/>
    </source>
</evidence>
<dbReference type="GO" id="GO:0008270">
    <property type="term" value="F:zinc ion binding"/>
    <property type="evidence" value="ECO:0007669"/>
    <property type="project" value="UniProtKB-KW"/>
</dbReference>
<name>A0A179FUF1_METCM</name>
<keyword evidence="3" id="KW-0862">Zinc</keyword>
<dbReference type="PROSITE" id="PS50089">
    <property type="entry name" value="ZF_RING_2"/>
    <property type="match status" value="1"/>
</dbReference>
<dbReference type="Proteomes" id="UP000078397">
    <property type="component" value="Unassembled WGS sequence"/>
</dbReference>
<comment type="caution">
    <text evidence="6">The sequence shown here is derived from an EMBL/GenBank/DDBJ whole genome shotgun (WGS) entry which is preliminary data.</text>
</comment>
<evidence type="ECO:0000259" key="5">
    <source>
        <dbReference type="PROSITE" id="PS50089"/>
    </source>
</evidence>
<dbReference type="PROSITE" id="PS00518">
    <property type="entry name" value="ZF_RING_1"/>
    <property type="match status" value="1"/>
</dbReference>
<dbReference type="OrthoDB" id="4932771at2759"/>
<dbReference type="EMBL" id="LSBJ02000003">
    <property type="protein sequence ID" value="OAQ69275.2"/>
    <property type="molecule type" value="Genomic_DNA"/>
</dbReference>